<dbReference type="PANTHER" id="PTHR36067">
    <property type="entry name" value="EXPRESSED PROTEIN"/>
    <property type="match status" value="1"/>
</dbReference>
<proteinExistence type="predicted"/>
<sequence>MADVAMLMAEEYEKMMKMKKTSSGDLLESSSSSFSCGVWMKKGLSLKKSLLVYEPKSKIGLATINGFFSP</sequence>
<evidence type="ECO:0000313" key="2">
    <source>
        <dbReference type="Proteomes" id="UP001408789"/>
    </source>
</evidence>
<name>A0AAP0DM29_9ASTR</name>
<protein>
    <submittedName>
        <fullName evidence="1">Uncharacterized protein</fullName>
    </submittedName>
</protein>
<organism evidence="1 2">
    <name type="scientific">Deinandra increscens subsp. villosa</name>
    <dbReference type="NCBI Taxonomy" id="3103831"/>
    <lineage>
        <taxon>Eukaryota</taxon>
        <taxon>Viridiplantae</taxon>
        <taxon>Streptophyta</taxon>
        <taxon>Embryophyta</taxon>
        <taxon>Tracheophyta</taxon>
        <taxon>Spermatophyta</taxon>
        <taxon>Magnoliopsida</taxon>
        <taxon>eudicotyledons</taxon>
        <taxon>Gunneridae</taxon>
        <taxon>Pentapetalae</taxon>
        <taxon>asterids</taxon>
        <taxon>campanulids</taxon>
        <taxon>Asterales</taxon>
        <taxon>Asteraceae</taxon>
        <taxon>Asteroideae</taxon>
        <taxon>Heliantheae alliance</taxon>
        <taxon>Madieae</taxon>
        <taxon>Madiinae</taxon>
        <taxon>Deinandra</taxon>
    </lineage>
</organism>
<reference evidence="1 2" key="1">
    <citation type="submission" date="2024-04" db="EMBL/GenBank/DDBJ databases">
        <title>The reference genome of an endangered Asteraceae, Deinandra increscens subsp. villosa, native to the Central Coast of California.</title>
        <authorList>
            <person name="Guilliams M."/>
            <person name="Hasenstab-Lehman K."/>
            <person name="Meyer R."/>
            <person name="Mcevoy S."/>
        </authorList>
    </citation>
    <scope>NUCLEOTIDE SEQUENCE [LARGE SCALE GENOMIC DNA]</scope>
    <source>
        <tissue evidence="1">Leaf</tissue>
    </source>
</reference>
<dbReference type="PANTHER" id="PTHR36067:SF1">
    <property type="entry name" value="EXPRESSED PROTEIN"/>
    <property type="match status" value="1"/>
</dbReference>
<dbReference type="AlphaFoldDB" id="A0AAP0DM29"/>
<accession>A0AAP0DM29</accession>
<dbReference type="EMBL" id="JBCNJP010000007">
    <property type="protein sequence ID" value="KAK9075513.1"/>
    <property type="molecule type" value="Genomic_DNA"/>
</dbReference>
<comment type="caution">
    <text evidence="1">The sequence shown here is derived from an EMBL/GenBank/DDBJ whole genome shotgun (WGS) entry which is preliminary data.</text>
</comment>
<keyword evidence="2" id="KW-1185">Reference proteome</keyword>
<gene>
    <name evidence="1" type="ORF">SSX86_003837</name>
</gene>
<evidence type="ECO:0000313" key="1">
    <source>
        <dbReference type="EMBL" id="KAK9075513.1"/>
    </source>
</evidence>
<dbReference type="Proteomes" id="UP001408789">
    <property type="component" value="Unassembled WGS sequence"/>
</dbReference>